<dbReference type="GO" id="GO:0016787">
    <property type="term" value="F:hydrolase activity"/>
    <property type="evidence" value="ECO:0007669"/>
    <property type="project" value="UniProtKB-KW"/>
</dbReference>
<dbReference type="RefSeq" id="WP_283868518.1">
    <property type="nucleotide sequence ID" value="NZ_CP126101.1"/>
</dbReference>
<sequence>MDYQEYGSEHTTFVMFIHGGGVGGWMWDKQIQHFSKFHCVVPELIDDDMHFSIEECARKLLKIIEEKAHGKHVTVIGFSLGAQIIVKMLSLNAQLIDNAIINSALVIPSPITKKLIGPFITLSFPLIKNKSFAKLQAKALYINQEYFQQYYQDSLKIKIETLTNILQENMSFAIPDNFSQASCQILVTVGEREKGIMKKSARLLVNRNPNCKGVVLSNIGHGISFANPTFFNHFVENWMKEGHLPEGKIIH</sequence>
<dbReference type="AlphaFoldDB" id="A0AAX3WSS8"/>
<dbReference type="Proteomes" id="UP001178322">
    <property type="component" value="Chromosome"/>
</dbReference>
<dbReference type="Pfam" id="PF12697">
    <property type="entry name" value="Abhydrolase_6"/>
    <property type="match status" value="1"/>
</dbReference>
<dbReference type="InterPro" id="IPR000073">
    <property type="entry name" value="AB_hydrolase_1"/>
</dbReference>
<dbReference type="InterPro" id="IPR029058">
    <property type="entry name" value="AB_hydrolase_fold"/>
</dbReference>
<feature type="domain" description="AB hydrolase-1" evidence="1">
    <location>
        <begin position="14"/>
        <end position="156"/>
    </location>
</feature>
<dbReference type="Gene3D" id="3.40.50.1820">
    <property type="entry name" value="alpha/beta hydrolase"/>
    <property type="match status" value="1"/>
</dbReference>
<protein>
    <submittedName>
        <fullName evidence="2">Alpha/beta hydrolase</fullName>
    </submittedName>
</protein>
<name>A0AAX3WSS8_9BACI</name>
<gene>
    <name evidence="2" type="ORF">QNH24_15780</name>
</gene>
<proteinExistence type="predicted"/>
<evidence type="ECO:0000313" key="3">
    <source>
        <dbReference type="Proteomes" id="UP001178322"/>
    </source>
</evidence>
<dbReference type="InterPro" id="IPR050266">
    <property type="entry name" value="AB_hydrolase_sf"/>
</dbReference>
<organism evidence="2 3">
    <name type="scientific">Lysinibacillus pakistanensis</name>
    <dbReference type="NCBI Taxonomy" id="759811"/>
    <lineage>
        <taxon>Bacteria</taxon>
        <taxon>Bacillati</taxon>
        <taxon>Bacillota</taxon>
        <taxon>Bacilli</taxon>
        <taxon>Bacillales</taxon>
        <taxon>Bacillaceae</taxon>
        <taxon>Lysinibacillus</taxon>
    </lineage>
</organism>
<keyword evidence="2" id="KW-0378">Hydrolase</keyword>
<evidence type="ECO:0000313" key="2">
    <source>
        <dbReference type="EMBL" id="WHY49789.1"/>
    </source>
</evidence>
<evidence type="ECO:0000259" key="1">
    <source>
        <dbReference type="Pfam" id="PF12697"/>
    </source>
</evidence>
<reference evidence="2" key="1">
    <citation type="submission" date="2023-05" db="EMBL/GenBank/DDBJ databases">
        <title>Comparative genomics of Bacillaceae isolates and their secondary metabolite potential.</title>
        <authorList>
            <person name="Song L."/>
            <person name="Nielsen L.J."/>
            <person name="Mohite O."/>
            <person name="Xu X."/>
            <person name="Weber T."/>
            <person name="Kovacs A.T."/>
        </authorList>
    </citation>
    <scope>NUCLEOTIDE SEQUENCE</scope>
    <source>
        <strain evidence="2">LY1</strain>
    </source>
</reference>
<dbReference type="SUPFAM" id="SSF53474">
    <property type="entry name" value="alpha/beta-Hydrolases"/>
    <property type="match status" value="1"/>
</dbReference>
<dbReference type="PANTHER" id="PTHR43798">
    <property type="entry name" value="MONOACYLGLYCEROL LIPASE"/>
    <property type="match status" value="1"/>
</dbReference>
<accession>A0AAX3WSS8</accession>
<dbReference type="EMBL" id="CP126101">
    <property type="protein sequence ID" value="WHY49789.1"/>
    <property type="molecule type" value="Genomic_DNA"/>
</dbReference>